<comment type="cofactor">
    <cofactor evidence="1">
        <name>FAD</name>
        <dbReference type="ChEBI" id="CHEBI:57692"/>
    </cofactor>
</comment>
<dbReference type="InterPro" id="IPR039651">
    <property type="entry name" value="FixC-like"/>
</dbReference>
<dbReference type="EMBL" id="CP026995">
    <property type="protein sequence ID" value="QLH07285.1"/>
    <property type="molecule type" value="Genomic_DNA"/>
</dbReference>
<dbReference type="Gene3D" id="3.30.9.90">
    <property type="match status" value="1"/>
</dbReference>
<dbReference type="AlphaFoldDB" id="A0A7D5RGW4"/>
<reference evidence="6 7" key="1">
    <citation type="submission" date="2018-02" db="EMBL/GenBank/DDBJ databases">
        <title>Complete genome of Nitrosopumilus ureaphilus PS0.</title>
        <authorList>
            <person name="Qin W."/>
            <person name="Zheng Y."/>
            <person name="Stahl D.A."/>
        </authorList>
    </citation>
    <scope>NUCLEOTIDE SEQUENCE [LARGE SCALE GENOMIC DNA]</scope>
    <source>
        <strain evidence="6 7">PS0</strain>
    </source>
</reference>
<sequence length="624" mass="68714">MEKYDVAIIGGGSAGLAALKHLSHLGKQAILLEAGSKIGSKNLSGGILYSKKPKKGQITNVEQLYENFLDDAPIERKITKYILHSTSQDKVYSMDLTAAHDYQANFGCSVLLSKLNSWFAKQAEESATKLGGGIIPGVHVKSITWNEQTGTSIIQTDELDEFEVKAIIAADGVNSEVAEMVGARKKFTPEQLYQGVKVIVKLPEDIINKRFGVSSDEGAAHLFAGDVTLNHIGGGFLYTNNDTLSVGAVYHFDSQLTNPTTPYDLIDALLKNPMVSEFIKDKVPIKPEIDKSLPQEEQLRIRFAVAKLIKNWYEIREASLSSDGRNNLISSGKYKTVEDIEKRVSAIEEQLTEKFGLTFGDDYLEDEYGAKLVPDGKRCRVKKPFFKNILFIGDAAGRGVFVGPRIEGLNVGIDDGIRAANAVAQALDKNDFSENSMGQHYSKSGDESPFTTDMKQIDKDYLKIFLDAAKDVPKDIIGSRYGPILKMMSSGTMRGIAVKFANILGYDKLLPMIESEDTYVKVPIQLAERLGKTVSSSYSPSTPSIADRIANLNYNDDGLAHIKVLNPTSEYMKKMVILCPAKCYSEEGGKVIIQHEGCVDCGTCSQETEWRHPRGEKGIHYKYG</sequence>
<dbReference type="GO" id="GO:0071949">
    <property type="term" value="F:FAD binding"/>
    <property type="evidence" value="ECO:0007669"/>
    <property type="project" value="InterPro"/>
</dbReference>
<keyword evidence="7" id="KW-1185">Reference proteome</keyword>
<name>A0A7D5RGW4_9ARCH</name>
<dbReference type="InterPro" id="IPR002938">
    <property type="entry name" value="FAD-bd"/>
</dbReference>
<feature type="domain" description="FAD-binding" evidence="5">
    <location>
        <begin position="3"/>
        <end position="184"/>
    </location>
</feature>
<keyword evidence="4" id="KW-0560">Oxidoreductase</keyword>
<evidence type="ECO:0000256" key="1">
    <source>
        <dbReference type="ARBA" id="ARBA00001974"/>
    </source>
</evidence>
<evidence type="ECO:0000256" key="3">
    <source>
        <dbReference type="ARBA" id="ARBA00022827"/>
    </source>
</evidence>
<protein>
    <submittedName>
        <fullName evidence="6">Electron transfer flavoprotein</fullName>
    </submittedName>
</protein>
<dbReference type="RefSeq" id="WP_179371155.1">
    <property type="nucleotide sequence ID" value="NZ_CP026995.1"/>
</dbReference>
<accession>A0A7D5RGW4</accession>
<dbReference type="PANTHER" id="PTHR43624:SF2">
    <property type="entry name" value="ELECTRON TRANSFER FLAVOPROTEIN-QUINONE OXIDOREDUCTASE YDIS-RELATED"/>
    <property type="match status" value="1"/>
</dbReference>
<evidence type="ECO:0000259" key="5">
    <source>
        <dbReference type="Pfam" id="PF01494"/>
    </source>
</evidence>
<dbReference type="GeneID" id="56068336"/>
<evidence type="ECO:0000313" key="7">
    <source>
        <dbReference type="Proteomes" id="UP000509478"/>
    </source>
</evidence>
<evidence type="ECO:0000256" key="2">
    <source>
        <dbReference type="ARBA" id="ARBA00022630"/>
    </source>
</evidence>
<dbReference type="SUPFAM" id="SSF54373">
    <property type="entry name" value="FAD-linked reductases, C-terminal domain"/>
    <property type="match status" value="1"/>
</dbReference>
<dbReference type="PRINTS" id="PR00420">
    <property type="entry name" value="RNGMNOXGNASE"/>
</dbReference>
<keyword evidence="2" id="KW-0285">Flavoprotein</keyword>
<evidence type="ECO:0000256" key="4">
    <source>
        <dbReference type="ARBA" id="ARBA00023002"/>
    </source>
</evidence>
<dbReference type="Proteomes" id="UP000509478">
    <property type="component" value="Chromosome"/>
</dbReference>
<dbReference type="GO" id="GO:0016491">
    <property type="term" value="F:oxidoreductase activity"/>
    <property type="evidence" value="ECO:0007669"/>
    <property type="project" value="UniProtKB-KW"/>
</dbReference>
<dbReference type="SUPFAM" id="SSF54862">
    <property type="entry name" value="4Fe-4S ferredoxins"/>
    <property type="match status" value="1"/>
</dbReference>
<proteinExistence type="predicted"/>
<dbReference type="PANTHER" id="PTHR43624">
    <property type="entry name" value="ELECTRON TRANSFER FLAVOPROTEIN-QUINONE OXIDOREDUCTASE YDIS-RELATED"/>
    <property type="match status" value="1"/>
</dbReference>
<dbReference type="Gene3D" id="3.50.50.60">
    <property type="entry name" value="FAD/NAD(P)-binding domain"/>
    <property type="match status" value="2"/>
</dbReference>
<dbReference type="KEGG" id="nue:C5F50_09490"/>
<dbReference type="OrthoDB" id="7950at2157"/>
<gene>
    <name evidence="6" type="ORF">C5F50_09490</name>
</gene>
<evidence type="ECO:0000313" key="6">
    <source>
        <dbReference type="EMBL" id="QLH07285.1"/>
    </source>
</evidence>
<keyword evidence="3" id="KW-0274">FAD</keyword>
<dbReference type="SUPFAM" id="SSF51905">
    <property type="entry name" value="FAD/NAD(P)-binding domain"/>
    <property type="match status" value="1"/>
</dbReference>
<dbReference type="Pfam" id="PF01494">
    <property type="entry name" value="FAD_binding_3"/>
    <property type="match status" value="1"/>
</dbReference>
<organism evidence="6 7">
    <name type="scientific">Nitrosopumilus ureiphilus</name>
    <dbReference type="NCBI Taxonomy" id="1470067"/>
    <lineage>
        <taxon>Archaea</taxon>
        <taxon>Nitrososphaerota</taxon>
        <taxon>Nitrososphaeria</taxon>
        <taxon>Nitrosopumilales</taxon>
        <taxon>Nitrosopumilaceae</taxon>
        <taxon>Nitrosopumilus</taxon>
    </lineage>
</organism>
<dbReference type="InterPro" id="IPR036188">
    <property type="entry name" value="FAD/NAD-bd_sf"/>
</dbReference>